<dbReference type="Proteomes" id="UP000013827">
    <property type="component" value="Unassembled WGS sequence"/>
</dbReference>
<dbReference type="PaxDb" id="2903-EOD41891"/>
<dbReference type="AlphaFoldDB" id="A0A0D3L1K6"/>
<dbReference type="EnsemblProtists" id="EOD41891">
    <property type="protein sequence ID" value="EOD41891"/>
    <property type="gene ID" value="EMIHUDRAFT_431858"/>
</dbReference>
<dbReference type="InterPro" id="IPR001660">
    <property type="entry name" value="SAM"/>
</dbReference>
<dbReference type="CDD" id="cd09487">
    <property type="entry name" value="SAM_superfamily"/>
    <property type="match status" value="1"/>
</dbReference>
<dbReference type="SUPFAM" id="SSF51092">
    <property type="entry name" value="Vitelline membrane outer protein-I (VMO-I)"/>
    <property type="match status" value="1"/>
</dbReference>
<dbReference type="RefSeq" id="XP_005794320.1">
    <property type="nucleotide sequence ID" value="XM_005794263.1"/>
</dbReference>
<dbReference type="SUPFAM" id="SSF47769">
    <property type="entry name" value="SAM/Pointed domain"/>
    <property type="match status" value="2"/>
</dbReference>
<dbReference type="HOGENOM" id="CLU_728483_0_0_1"/>
<dbReference type="STRING" id="2903.R1G1I5"/>
<feature type="domain" description="SAM" evidence="2">
    <location>
        <begin position="202"/>
        <end position="265"/>
    </location>
</feature>
<reference evidence="3" key="2">
    <citation type="submission" date="2024-10" db="UniProtKB">
        <authorList>
            <consortium name="EnsemblProtists"/>
        </authorList>
    </citation>
    <scope>IDENTIFICATION</scope>
</reference>
<dbReference type="PANTHER" id="PTHR46829">
    <property type="entry name" value="STERILE ALPHA MOTIF DOMAIN-CONTAINING PROTEIN 15"/>
    <property type="match status" value="1"/>
</dbReference>
<evidence type="ECO:0000313" key="4">
    <source>
        <dbReference type="Proteomes" id="UP000013827"/>
    </source>
</evidence>
<keyword evidence="1" id="KW-0732">Signal</keyword>
<dbReference type="InterPro" id="IPR036706">
    <property type="entry name" value="VOMI_sf"/>
</dbReference>
<dbReference type="GeneID" id="17287161"/>
<dbReference type="InterPro" id="IPR013761">
    <property type="entry name" value="SAM/pointed_sf"/>
</dbReference>
<proteinExistence type="predicted"/>
<evidence type="ECO:0000256" key="1">
    <source>
        <dbReference type="SAM" id="SignalP"/>
    </source>
</evidence>
<name>A0A0D3L1K6_EMIH1</name>
<accession>A0A0D3L1K6</accession>
<dbReference type="SMART" id="SM00454">
    <property type="entry name" value="SAM"/>
    <property type="match status" value="2"/>
</dbReference>
<dbReference type="KEGG" id="ehx:EMIHUDRAFT_431858"/>
<evidence type="ECO:0000313" key="3">
    <source>
        <dbReference type="EnsemblProtists" id="EOD41891"/>
    </source>
</evidence>
<protein>
    <recommendedName>
        <fullName evidence="2">SAM domain-containing protein</fullName>
    </recommendedName>
</protein>
<evidence type="ECO:0000259" key="2">
    <source>
        <dbReference type="PROSITE" id="PS50105"/>
    </source>
</evidence>
<dbReference type="Gene3D" id="1.10.150.50">
    <property type="entry name" value="Transcription Factor, Ets-1"/>
    <property type="match status" value="2"/>
</dbReference>
<sequence length="380" mass="42739">MVRLLCVASLLGYASAGWTGALGLTFESNKPVEAKSLFCPSGFITGIRVKYGRTRDEDRDLYDFKLKCGQRWTSWSGLWFKNELEDKTYECPAKMYVTGIEVKRGRREWGDKDTYDFKLQCSGVWQDFMGMKFGGQQEQAGTECPSGEGTSGLKVFRGFVDWGDKDLYEFELNCKSIAANLASIRGLPDLKMLGLQRNVLVWDGEQLGAWLEALGLGDLAPSFLHHNVNGGTVFLLTEEHLRDLGFSVVGDRLYFIELLTQLYDDIVAWSSKIGVQLATHPVPPLRQIGLTLQPTTWSVKDVCKVLKAVGLEEYVELFVEHRIQGDVLFNLTEENLKEMGIEKIGDRLLITDIVQTLYEQVTGWQQQQVNPQSLLQLGAA</sequence>
<dbReference type="PROSITE" id="PS50105">
    <property type="entry name" value="SAM_DOMAIN"/>
    <property type="match status" value="2"/>
</dbReference>
<keyword evidence="4" id="KW-1185">Reference proteome</keyword>
<feature type="chain" id="PRO_5044236733" description="SAM domain-containing protein" evidence="1">
    <location>
        <begin position="17"/>
        <end position="380"/>
    </location>
</feature>
<organism evidence="3 4">
    <name type="scientific">Emiliania huxleyi (strain CCMP1516)</name>
    <dbReference type="NCBI Taxonomy" id="280463"/>
    <lineage>
        <taxon>Eukaryota</taxon>
        <taxon>Haptista</taxon>
        <taxon>Haptophyta</taxon>
        <taxon>Prymnesiophyceae</taxon>
        <taxon>Isochrysidales</taxon>
        <taxon>Noelaerhabdaceae</taxon>
        <taxon>Emiliania</taxon>
    </lineage>
</organism>
<feature type="domain" description="SAM" evidence="2">
    <location>
        <begin position="297"/>
        <end position="360"/>
    </location>
</feature>
<reference evidence="4" key="1">
    <citation type="journal article" date="2013" name="Nature">
        <title>Pan genome of the phytoplankton Emiliania underpins its global distribution.</title>
        <authorList>
            <person name="Read B.A."/>
            <person name="Kegel J."/>
            <person name="Klute M.J."/>
            <person name="Kuo A."/>
            <person name="Lefebvre S.C."/>
            <person name="Maumus F."/>
            <person name="Mayer C."/>
            <person name="Miller J."/>
            <person name="Monier A."/>
            <person name="Salamov A."/>
            <person name="Young J."/>
            <person name="Aguilar M."/>
            <person name="Claverie J.M."/>
            <person name="Frickenhaus S."/>
            <person name="Gonzalez K."/>
            <person name="Herman E.K."/>
            <person name="Lin Y.C."/>
            <person name="Napier J."/>
            <person name="Ogata H."/>
            <person name="Sarno A.F."/>
            <person name="Shmutz J."/>
            <person name="Schroeder D."/>
            <person name="de Vargas C."/>
            <person name="Verret F."/>
            <person name="von Dassow P."/>
            <person name="Valentin K."/>
            <person name="Van de Peer Y."/>
            <person name="Wheeler G."/>
            <person name="Dacks J.B."/>
            <person name="Delwiche C.F."/>
            <person name="Dyhrman S.T."/>
            <person name="Glockner G."/>
            <person name="John U."/>
            <person name="Richards T."/>
            <person name="Worden A.Z."/>
            <person name="Zhang X."/>
            <person name="Grigoriev I.V."/>
            <person name="Allen A.E."/>
            <person name="Bidle K."/>
            <person name="Borodovsky M."/>
            <person name="Bowler C."/>
            <person name="Brownlee C."/>
            <person name="Cock J.M."/>
            <person name="Elias M."/>
            <person name="Gladyshev V.N."/>
            <person name="Groth M."/>
            <person name="Guda C."/>
            <person name="Hadaegh A."/>
            <person name="Iglesias-Rodriguez M.D."/>
            <person name="Jenkins J."/>
            <person name="Jones B.M."/>
            <person name="Lawson T."/>
            <person name="Leese F."/>
            <person name="Lindquist E."/>
            <person name="Lobanov A."/>
            <person name="Lomsadze A."/>
            <person name="Malik S.B."/>
            <person name="Marsh M.E."/>
            <person name="Mackinder L."/>
            <person name="Mock T."/>
            <person name="Mueller-Roeber B."/>
            <person name="Pagarete A."/>
            <person name="Parker M."/>
            <person name="Probert I."/>
            <person name="Quesneville H."/>
            <person name="Raines C."/>
            <person name="Rensing S.A."/>
            <person name="Riano-Pachon D.M."/>
            <person name="Richier S."/>
            <person name="Rokitta S."/>
            <person name="Shiraiwa Y."/>
            <person name="Soanes D.M."/>
            <person name="van der Giezen M."/>
            <person name="Wahlund T.M."/>
            <person name="Williams B."/>
            <person name="Wilson W."/>
            <person name="Wolfe G."/>
            <person name="Wurch L.L."/>
        </authorList>
    </citation>
    <scope>NUCLEOTIDE SEQUENCE</scope>
</reference>
<dbReference type="Pfam" id="PF00536">
    <property type="entry name" value="SAM_1"/>
    <property type="match status" value="2"/>
</dbReference>
<dbReference type="PANTHER" id="PTHR46829:SF1">
    <property type="entry name" value="STERILE ALPHA MOTIF DOMAIN-CONTAINING PROTEIN 15"/>
    <property type="match status" value="1"/>
</dbReference>
<feature type="signal peptide" evidence="1">
    <location>
        <begin position="1"/>
        <end position="16"/>
    </location>
</feature>